<dbReference type="GO" id="GO:0061630">
    <property type="term" value="F:ubiquitin protein ligase activity"/>
    <property type="evidence" value="ECO:0007669"/>
    <property type="project" value="TreeGrafter"/>
</dbReference>
<feature type="region of interest" description="Disordered" evidence="3">
    <location>
        <begin position="22"/>
        <end position="83"/>
    </location>
</feature>
<keyword evidence="1 2" id="KW-0539">Nucleus</keyword>
<feature type="domain" description="YDG" evidence="4">
    <location>
        <begin position="94"/>
        <end position="251"/>
    </location>
</feature>
<dbReference type="SUPFAM" id="SSF88697">
    <property type="entry name" value="PUA domain-like"/>
    <property type="match status" value="1"/>
</dbReference>
<name>A0A7S3RLF2_EMIHU</name>
<dbReference type="GO" id="GO:0016567">
    <property type="term" value="P:protein ubiquitination"/>
    <property type="evidence" value="ECO:0007669"/>
    <property type="project" value="TreeGrafter"/>
</dbReference>
<evidence type="ECO:0000256" key="3">
    <source>
        <dbReference type="SAM" id="MobiDB-lite"/>
    </source>
</evidence>
<evidence type="ECO:0000313" key="5">
    <source>
        <dbReference type="EMBL" id="CAE0527480.1"/>
    </source>
</evidence>
<gene>
    <name evidence="5" type="ORF">EHUX00137_LOCUS3924</name>
</gene>
<dbReference type="AlphaFoldDB" id="A0A7S3RLF2"/>
<dbReference type="Pfam" id="PF02182">
    <property type="entry name" value="SAD_SRA"/>
    <property type="match status" value="1"/>
</dbReference>
<dbReference type="PANTHER" id="PTHR14140:SF27">
    <property type="entry name" value="OS04G0289800 PROTEIN"/>
    <property type="match status" value="1"/>
</dbReference>
<dbReference type="InterPro" id="IPR036987">
    <property type="entry name" value="SRA-YDG_sf"/>
</dbReference>
<dbReference type="EMBL" id="HBIR01005672">
    <property type="protein sequence ID" value="CAE0527480.1"/>
    <property type="molecule type" value="Transcribed_RNA"/>
</dbReference>
<accession>A0A7S3RLF2</accession>
<proteinExistence type="predicted"/>
<dbReference type="InterPro" id="IPR003105">
    <property type="entry name" value="SRA_YDG"/>
</dbReference>
<dbReference type="GO" id="GO:0044027">
    <property type="term" value="P:negative regulation of gene expression via chromosomal CpG island methylation"/>
    <property type="evidence" value="ECO:0007669"/>
    <property type="project" value="TreeGrafter"/>
</dbReference>
<evidence type="ECO:0000259" key="4">
    <source>
        <dbReference type="PROSITE" id="PS51015"/>
    </source>
</evidence>
<dbReference type="Gene3D" id="2.30.280.10">
    <property type="entry name" value="SRA-YDG"/>
    <property type="match status" value="1"/>
</dbReference>
<sequence length="267" mass="28819">MELSEYEQQRLRNMATNAAALEALGIEPVAKTATTPPRPNKRSREPRPPTRQSSRSRSLPVPAYTPGQDEVRRASEVEDGSRMQDGKWLGERFGEIHGVPVGTVFGAGDYQRLGRQEMMVSGFFRPFVTPEWCTPGVGCFAIIVNNDNGASQDRGDSILYAGSGGRRRGQNRTAPQSFDQDWTNATNSALRLNFEAGEPVRVVRGPKLLGAHGTAESGGGFRYDGLFRVASAEMVRSPISGLLTAMFELRKVCGGEAEGAQAGGVSA</sequence>
<evidence type="ECO:0000256" key="1">
    <source>
        <dbReference type="ARBA" id="ARBA00023242"/>
    </source>
</evidence>
<feature type="compositionally biased region" description="Low complexity" evidence="3">
    <location>
        <begin position="50"/>
        <end position="60"/>
    </location>
</feature>
<protein>
    <recommendedName>
        <fullName evidence="4">YDG domain-containing protein</fullName>
    </recommendedName>
</protein>
<dbReference type="GO" id="GO:0005634">
    <property type="term" value="C:nucleus"/>
    <property type="evidence" value="ECO:0007669"/>
    <property type="project" value="UniProtKB-SubCell"/>
</dbReference>
<reference evidence="5" key="1">
    <citation type="submission" date="2021-01" db="EMBL/GenBank/DDBJ databases">
        <authorList>
            <person name="Corre E."/>
            <person name="Pelletier E."/>
            <person name="Niang G."/>
            <person name="Scheremetjew M."/>
            <person name="Finn R."/>
            <person name="Kale V."/>
            <person name="Holt S."/>
            <person name="Cochrane G."/>
            <person name="Meng A."/>
            <person name="Brown T."/>
            <person name="Cohen L."/>
        </authorList>
    </citation>
    <scope>NUCLEOTIDE SEQUENCE</scope>
    <source>
        <strain evidence="5">379</strain>
    </source>
</reference>
<evidence type="ECO:0000256" key="2">
    <source>
        <dbReference type="PROSITE-ProRule" id="PRU00358"/>
    </source>
</evidence>
<dbReference type="InterPro" id="IPR015947">
    <property type="entry name" value="PUA-like_sf"/>
</dbReference>
<feature type="compositionally biased region" description="Basic and acidic residues" evidence="3">
    <location>
        <begin position="69"/>
        <end position="83"/>
    </location>
</feature>
<dbReference type="PROSITE" id="PS51015">
    <property type="entry name" value="YDG"/>
    <property type="match status" value="1"/>
</dbReference>
<comment type="subcellular location">
    <subcellularLocation>
        <location evidence="2">Nucleus</location>
    </subcellularLocation>
</comment>
<organism evidence="5">
    <name type="scientific">Emiliania huxleyi</name>
    <name type="common">Coccolithophore</name>
    <name type="synonym">Pontosphaera huxleyi</name>
    <dbReference type="NCBI Taxonomy" id="2903"/>
    <lineage>
        <taxon>Eukaryota</taxon>
        <taxon>Haptista</taxon>
        <taxon>Haptophyta</taxon>
        <taxon>Prymnesiophyceae</taxon>
        <taxon>Isochrysidales</taxon>
        <taxon>Noelaerhabdaceae</taxon>
        <taxon>Emiliania</taxon>
    </lineage>
</organism>
<dbReference type="PANTHER" id="PTHR14140">
    <property type="entry name" value="E3 UBIQUITIN-PROTEIN LIGASE UHRF-RELATED"/>
    <property type="match status" value="1"/>
</dbReference>
<dbReference type="SMART" id="SM00466">
    <property type="entry name" value="SRA"/>
    <property type="match status" value="1"/>
</dbReference>
<dbReference type="InterPro" id="IPR045134">
    <property type="entry name" value="UHRF1/2-like"/>
</dbReference>